<evidence type="ECO:0000256" key="1">
    <source>
        <dbReference type="SAM" id="MobiDB-lite"/>
    </source>
</evidence>
<feature type="compositionally biased region" description="Basic and acidic residues" evidence="1">
    <location>
        <begin position="1"/>
        <end position="15"/>
    </location>
</feature>
<feature type="region of interest" description="Disordered" evidence="1">
    <location>
        <begin position="1"/>
        <end position="39"/>
    </location>
</feature>
<accession>A0A382LBL5</accession>
<name>A0A382LBL5_9ZZZZ</name>
<organism evidence="2">
    <name type="scientific">marine metagenome</name>
    <dbReference type="NCBI Taxonomy" id="408172"/>
    <lineage>
        <taxon>unclassified sequences</taxon>
        <taxon>metagenomes</taxon>
        <taxon>ecological metagenomes</taxon>
    </lineage>
</organism>
<dbReference type="EMBL" id="UINC01085992">
    <property type="protein sequence ID" value="SVC34039.1"/>
    <property type="molecule type" value="Genomic_DNA"/>
</dbReference>
<protein>
    <submittedName>
        <fullName evidence="2">Uncharacterized protein</fullName>
    </submittedName>
</protein>
<feature type="non-terminal residue" evidence="2">
    <location>
        <position position="39"/>
    </location>
</feature>
<sequence>VQDGQDRRDRRNDARPRRRTRVIGKIRGQAPGPRGRRSI</sequence>
<proteinExistence type="predicted"/>
<gene>
    <name evidence="2" type="ORF">METZ01_LOCUS286893</name>
</gene>
<reference evidence="2" key="1">
    <citation type="submission" date="2018-05" db="EMBL/GenBank/DDBJ databases">
        <authorList>
            <person name="Lanie J.A."/>
            <person name="Ng W.-L."/>
            <person name="Kazmierczak K.M."/>
            <person name="Andrzejewski T.M."/>
            <person name="Davidsen T.M."/>
            <person name="Wayne K.J."/>
            <person name="Tettelin H."/>
            <person name="Glass J.I."/>
            <person name="Rusch D."/>
            <person name="Podicherti R."/>
            <person name="Tsui H.-C.T."/>
            <person name="Winkler M.E."/>
        </authorList>
    </citation>
    <scope>NUCLEOTIDE SEQUENCE</scope>
</reference>
<dbReference type="AlphaFoldDB" id="A0A382LBL5"/>
<evidence type="ECO:0000313" key="2">
    <source>
        <dbReference type="EMBL" id="SVC34039.1"/>
    </source>
</evidence>
<feature type="non-terminal residue" evidence="2">
    <location>
        <position position="1"/>
    </location>
</feature>